<dbReference type="GO" id="GO:0004180">
    <property type="term" value="F:carboxypeptidase activity"/>
    <property type="evidence" value="ECO:0007669"/>
    <property type="project" value="UniProtKB-KW"/>
</dbReference>
<evidence type="ECO:0000256" key="5">
    <source>
        <dbReference type="ARBA" id="ARBA00022723"/>
    </source>
</evidence>
<dbReference type="GO" id="GO:0070573">
    <property type="term" value="F:metallodipeptidase activity"/>
    <property type="evidence" value="ECO:0007669"/>
    <property type="project" value="InterPro"/>
</dbReference>
<dbReference type="Gene3D" id="3.40.630.10">
    <property type="entry name" value="Zn peptidases"/>
    <property type="match status" value="1"/>
</dbReference>
<keyword evidence="12" id="KW-0121">Carboxypeptidase</keyword>
<evidence type="ECO:0000256" key="1">
    <source>
        <dbReference type="ARBA" id="ARBA00004613"/>
    </source>
</evidence>
<evidence type="ECO:0000256" key="9">
    <source>
        <dbReference type="ARBA" id="ARBA00023049"/>
    </source>
</evidence>
<evidence type="ECO:0000313" key="13">
    <source>
        <dbReference type="Proteomes" id="UP001201812"/>
    </source>
</evidence>
<evidence type="ECO:0000256" key="3">
    <source>
        <dbReference type="ARBA" id="ARBA00022525"/>
    </source>
</evidence>
<evidence type="ECO:0000256" key="7">
    <source>
        <dbReference type="ARBA" id="ARBA00022801"/>
    </source>
</evidence>
<dbReference type="GO" id="GO:0043171">
    <property type="term" value="P:peptide catabolic process"/>
    <property type="evidence" value="ECO:0007669"/>
    <property type="project" value="TreeGrafter"/>
</dbReference>
<dbReference type="InterPro" id="IPR039866">
    <property type="entry name" value="CPQ"/>
</dbReference>
<keyword evidence="10" id="KW-0865">Zymogen</keyword>
<evidence type="ECO:0000256" key="2">
    <source>
        <dbReference type="ARBA" id="ARBA00010918"/>
    </source>
</evidence>
<organism evidence="12 13">
    <name type="scientific">Ditylenchus destructor</name>
    <dbReference type="NCBI Taxonomy" id="166010"/>
    <lineage>
        <taxon>Eukaryota</taxon>
        <taxon>Metazoa</taxon>
        <taxon>Ecdysozoa</taxon>
        <taxon>Nematoda</taxon>
        <taxon>Chromadorea</taxon>
        <taxon>Rhabditida</taxon>
        <taxon>Tylenchina</taxon>
        <taxon>Tylenchomorpha</taxon>
        <taxon>Sphaerularioidea</taxon>
        <taxon>Anguinidae</taxon>
        <taxon>Anguininae</taxon>
        <taxon>Ditylenchus</taxon>
    </lineage>
</organism>
<keyword evidence="11" id="KW-0325">Glycoprotein</keyword>
<keyword evidence="13" id="KW-1185">Reference proteome</keyword>
<sequence>MQFRDAAVRLLDYNTNGTGKHIGHKWLEQLVDDFGSRKVGSEGLEKAIDFTVQELIRRGFQNVHTEDVPDIPNWLRGNDQAIMIEPRRQKLSMLAIGGSPSADVTAEVIVLKNFQQLEAVNATGKIVLFSPMWEGYGKTAKYRENVKKSILNSLEVVR</sequence>
<evidence type="ECO:0000256" key="4">
    <source>
        <dbReference type="ARBA" id="ARBA00022670"/>
    </source>
</evidence>
<dbReference type="PANTHER" id="PTHR12053">
    <property type="entry name" value="PROTEASE FAMILY M28 PLASMA GLUTAMATE CARBOXYPEPTIDASE-RELATED"/>
    <property type="match status" value="1"/>
</dbReference>
<gene>
    <name evidence="12" type="ORF">DdX_22431</name>
</gene>
<keyword evidence="6" id="KW-0732">Signal</keyword>
<comment type="similarity">
    <text evidence="2">Belongs to the peptidase M28 family.</text>
</comment>
<keyword evidence="5" id="KW-0479">Metal-binding</keyword>
<dbReference type="GO" id="GO:0046872">
    <property type="term" value="F:metal ion binding"/>
    <property type="evidence" value="ECO:0007669"/>
    <property type="project" value="UniProtKB-KW"/>
</dbReference>
<keyword evidence="8" id="KW-0862">Zinc</keyword>
<protein>
    <submittedName>
        <fullName evidence="12">Carboxypeptidase Q</fullName>
    </submittedName>
</protein>
<evidence type="ECO:0000256" key="10">
    <source>
        <dbReference type="ARBA" id="ARBA00023145"/>
    </source>
</evidence>
<dbReference type="AlphaFoldDB" id="A0AAD4MHZ7"/>
<evidence type="ECO:0000256" key="8">
    <source>
        <dbReference type="ARBA" id="ARBA00022833"/>
    </source>
</evidence>
<comment type="caution">
    <text evidence="12">The sequence shown here is derived from an EMBL/GenBank/DDBJ whole genome shotgun (WGS) entry which is preliminary data.</text>
</comment>
<evidence type="ECO:0000313" key="12">
    <source>
        <dbReference type="EMBL" id="KAI1690530.1"/>
    </source>
</evidence>
<proteinExistence type="inferred from homology"/>
<dbReference type="GO" id="GO:0006508">
    <property type="term" value="P:proteolysis"/>
    <property type="evidence" value="ECO:0007669"/>
    <property type="project" value="UniProtKB-KW"/>
</dbReference>
<comment type="subcellular location">
    <subcellularLocation>
        <location evidence="1">Secreted</location>
    </subcellularLocation>
</comment>
<keyword evidence="3" id="KW-0964">Secreted</keyword>
<reference evidence="12" key="1">
    <citation type="submission" date="2022-01" db="EMBL/GenBank/DDBJ databases">
        <title>Genome Sequence Resource for Two Populations of Ditylenchus destructor, the Migratory Endoparasitic Phytonematode.</title>
        <authorList>
            <person name="Zhang H."/>
            <person name="Lin R."/>
            <person name="Xie B."/>
        </authorList>
    </citation>
    <scope>NUCLEOTIDE SEQUENCE</scope>
    <source>
        <strain evidence="12">BazhouSP</strain>
    </source>
</reference>
<evidence type="ECO:0000256" key="11">
    <source>
        <dbReference type="ARBA" id="ARBA00023180"/>
    </source>
</evidence>
<dbReference type="GO" id="GO:0005615">
    <property type="term" value="C:extracellular space"/>
    <property type="evidence" value="ECO:0007669"/>
    <property type="project" value="TreeGrafter"/>
</dbReference>
<name>A0AAD4MHZ7_9BILA</name>
<keyword evidence="4" id="KW-0645">Protease</keyword>
<dbReference type="PANTHER" id="PTHR12053:SF3">
    <property type="entry name" value="CARBOXYPEPTIDASE Q"/>
    <property type="match status" value="1"/>
</dbReference>
<dbReference type="EMBL" id="JAKKPZ010001175">
    <property type="protein sequence ID" value="KAI1690530.1"/>
    <property type="molecule type" value="Genomic_DNA"/>
</dbReference>
<dbReference type="Proteomes" id="UP001201812">
    <property type="component" value="Unassembled WGS sequence"/>
</dbReference>
<accession>A0AAD4MHZ7</accession>
<keyword evidence="7" id="KW-0378">Hydrolase</keyword>
<keyword evidence="9" id="KW-0482">Metalloprotease</keyword>
<evidence type="ECO:0000256" key="6">
    <source>
        <dbReference type="ARBA" id="ARBA00022729"/>
    </source>
</evidence>
<dbReference type="Gene3D" id="3.50.30.30">
    <property type="match status" value="1"/>
</dbReference>